<accession>A0A2M7ZUY3</accession>
<proteinExistence type="inferred from homology"/>
<dbReference type="InterPro" id="IPR001787">
    <property type="entry name" value="Ribosomal_bL21"/>
</dbReference>
<evidence type="ECO:0000313" key="9">
    <source>
        <dbReference type="Proteomes" id="UP000229156"/>
    </source>
</evidence>
<reference evidence="9" key="1">
    <citation type="submission" date="2017-09" db="EMBL/GenBank/DDBJ databases">
        <title>Depth-based differentiation of microbial function through sediment-hosted aquifers and enrichment of novel symbionts in the deep terrestrial subsurface.</title>
        <authorList>
            <person name="Probst A.J."/>
            <person name="Ladd B."/>
            <person name="Jarett J.K."/>
            <person name="Geller-Mcgrath D.E."/>
            <person name="Sieber C.M.K."/>
            <person name="Emerson J.B."/>
            <person name="Anantharaman K."/>
            <person name="Thomas B.C."/>
            <person name="Malmstrom R."/>
            <person name="Stieglmeier M."/>
            <person name="Klingl A."/>
            <person name="Woyke T."/>
            <person name="Ryan C.M."/>
            <person name="Banfield J.F."/>
        </authorList>
    </citation>
    <scope>NUCLEOTIDE SEQUENCE [LARGE SCALE GENOMIC DNA]</scope>
</reference>
<dbReference type="GO" id="GO:1990904">
    <property type="term" value="C:ribonucleoprotein complex"/>
    <property type="evidence" value="ECO:0007669"/>
    <property type="project" value="UniProtKB-KW"/>
</dbReference>
<evidence type="ECO:0000256" key="6">
    <source>
        <dbReference type="ARBA" id="ARBA00035483"/>
    </source>
</evidence>
<keyword evidence="4 7" id="KW-0689">Ribosomal protein</keyword>
<dbReference type="GO" id="GO:0003735">
    <property type="term" value="F:structural constituent of ribosome"/>
    <property type="evidence" value="ECO:0007669"/>
    <property type="project" value="InterPro"/>
</dbReference>
<protein>
    <recommendedName>
        <fullName evidence="6 7">50S ribosomal protein L21</fullName>
    </recommendedName>
</protein>
<dbReference type="Proteomes" id="UP000229156">
    <property type="component" value="Unassembled WGS sequence"/>
</dbReference>
<organism evidence="8 9">
    <name type="scientific">bacterium (Candidatus Gribaldobacteria) CG_4_9_14_3_um_filter_36_15</name>
    <dbReference type="NCBI Taxonomy" id="2014269"/>
    <lineage>
        <taxon>Bacteria</taxon>
        <taxon>Candidatus Gribaldobacteria</taxon>
    </lineage>
</organism>
<evidence type="ECO:0000256" key="1">
    <source>
        <dbReference type="ARBA" id="ARBA00008563"/>
    </source>
</evidence>
<evidence type="ECO:0000313" key="8">
    <source>
        <dbReference type="EMBL" id="PJB09163.1"/>
    </source>
</evidence>
<dbReference type="NCBIfam" id="TIGR00061">
    <property type="entry name" value="L21"/>
    <property type="match status" value="1"/>
</dbReference>
<dbReference type="GO" id="GO:0005840">
    <property type="term" value="C:ribosome"/>
    <property type="evidence" value="ECO:0007669"/>
    <property type="project" value="UniProtKB-KW"/>
</dbReference>
<name>A0A2M7ZUY3_9BACT</name>
<sequence>MRAGEALRAGKIEGKEITFSDVLLLAYRNQKVEIGNPKVKGAKVVGKILRQGKGKKVIVFKYKAKKRYKVKKGHRQTFTEVEILKIESS</sequence>
<evidence type="ECO:0000256" key="2">
    <source>
        <dbReference type="ARBA" id="ARBA00022730"/>
    </source>
</evidence>
<evidence type="ECO:0000256" key="5">
    <source>
        <dbReference type="ARBA" id="ARBA00023274"/>
    </source>
</evidence>
<dbReference type="PANTHER" id="PTHR21349:SF0">
    <property type="entry name" value="LARGE RIBOSOMAL SUBUNIT PROTEIN BL21M"/>
    <property type="match status" value="1"/>
</dbReference>
<dbReference type="SUPFAM" id="SSF141091">
    <property type="entry name" value="L21p-like"/>
    <property type="match status" value="1"/>
</dbReference>
<dbReference type="PROSITE" id="PS01169">
    <property type="entry name" value="RIBOSOMAL_L21"/>
    <property type="match status" value="1"/>
</dbReference>
<evidence type="ECO:0000256" key="3">
    <source>
        <dbReference type="ARBA" id="ARBA00022884"/>
    </source>
</evidence>
<dbReference type="InterPro" id="IPR018258">
    <property type="entry name" value="Ribosomal_bL21_CS"/>
</dbReference>
<comment type="similarity">
    <text evidence="1 7">Belongs to the bacterial ribosomal protein bL21 family.</text>
</comment>
<gene>
    <name evidence="8" type="primary">rplU</name>
    <name evidence="8" type="ORF">CO121_01455</name>
</gene>
<dbReference type="AlphaFoldDB" id="A0A2M7ZUY3"/>
<comment type="caution">
    <text evidence="8">The sequence shown here is derived from an EMBL/GenBank/DDBJ whole genome shotgun (WGS) entry which is preliminary data.</text>
</comment>
<dbReference type="EMBL" id="PFUT01000030">
    <property type="protein sequence ID" value="PJB09163.1"/>
    <property type="molecule type" value="Genomic_DNA"/>
</dbReference>
<keyword evidence="5 7" id="KW-0687">Ribonucleoprotein</keyword>
<comment type="function">
    <text evidence="7">This protein binds to 23S rRNA in the presence of protein L20.</text>
</comment>
<dbReference type="InterPro" id="IPR036164">
    <property type="entry name" value="bL21-like_sf"/>
</dbReference>
<dbReference type="Pfam" id="PF00829">
    <property type="entry name" value="Ribosomal_L21p"/>
    <property type="match status" value="1"/>
</dbReference>
<evidence type="ECO:0000256" key="7">
    <source>
        <dbReference type="RuleBase" id="RU000562"/>
    </source>
</evidence>
<dbReference type="GO" id="GO:0019843">
    <property type="term" value="F:rRNA binding"/>
    <property type="evidence" value="ECO:0007669"/>
    <property type="project" value="UniProtKB-KW"/>
</dbReference>
<keyword evidence="2 7" id="KW-0699">rRNA-binding</keyword>
<keyword evidence="3 7" id="KW-0694">RNA-binding</keyword>
<dbReference type="GO" id="GO:0005737">
    <property type="term" value="C:cytoplasm"/>
    <property type="evidence" value="ECO:0007669"/>
    <property type="project" value="UniProtKB-ARBA"/>
</dbReference>
<dbReference type="InterPro" id="IPR028909">
    <property type="entry name" value="bL21-like"/>
</dbReference>
<dbReference type="GO" id="GO:0006412">
    <property type="term" value="P:translation"/>
    <property type="evidence" value="ECO:0007669"/>
    <property type="project" value="InterPro"/>
</dbReference>
<evidence type="ECO:0000256" key="4">
    <source>
        <dbReference type="ARBA" id="ARBA00022980"/>
    </source>
</evidence>
<dbReference type="PANTHER" id="PTHR21349">
    <property type="entry name" value="50S RIBOSOMAL PROTEIN L21"/>
    <property type="match status" value="1"/>
</dbReference>